<dbReference type="AlphaFoldDB" id="K3XA02"/>
<keyword evidence="1" id="KW-0949">S-adenosyl-L-methionine</keyword>
<proteinExistence type="predicted"/>
<reference evidence="4" key="3">
    <citation type="submission" date="2015-02" db="UniProtKB">
        <authorList>
            <consortium name="EnsemblProtists"/>
        </authorList>
    </citation>
    <scope>IDENTIFICATION</scope>
    <source>
        <strain evidence="4">DAOM BR144</strain>
    </source>
</reference>
<dbReference type="GO" id="GO:0032259">
    <property type="term" value="P:methylation"/>
    <property type="evidence" value="ECO:0007669"/>
    <property type="project" value="UniProtKB-KW"/>
</dbReference>
<dbReference type="InterPro" id="IPR002877">
    <property type="entry name" value="RNA_MeTrfase_FtsJ_dom"/>
</dbReference>
<comment type="catalytic activity">
    <reaction evidence="1">
        <text>a 5'-end (N(7)-methyl 5'-triphosphoguanosine)-ribonucleoside in mRNA + S-adenosyl-L-methionine = a 5'-end (N(7)-methyl 5'-triphosphoguanosine)-(2'-O-methyl-ribonucleoside) in mRNA + S-adenosyl-L-homocysteine + H(+)</text>
        <dbReference type="Rhea" id="RHEA:67020"/>
        <dbReference type="Rhea" id="RHEA-COMP:17167"/>
        <dbReference type="Rhea" id="RHEA-COMP:17168"/>
        <dbReference type="ChEBI" id="CHEBI:15378"/>
        <dbReference type="ChEBI" id="CHEBI:57856"/>
        <dbReference type="ChEBI" id="CHEBI:59789"/>
        <dbReference type="ChEBI" id="CHEBI:156461"/>
        <dbReference type="ChEBI" id="CHEBI:167609"/>
        <dbReference type="EC" id="2.1.1.57"/>
    </reaction>
</comment>
<dbReference type="PROSITE" id="PS51613">
    <property type="entry name" value="SAM_MT_RRMJ"/>
    <property type="match status" value="1"/>
</dbReference>
<dbReference type="GO" id="GO:0004483">
    <property type="term" value="F:methyltransferase cap1 activity"/>
    <property type="evidence" value="ECO:0007669"/>
    <property type="project" value="UniProtKB-UniRule"/>
</dbReference>
<keyword evidence="1" id="KW-0539">Nucleus</keyword>
<accession>K3XA02</accession>
<feature type="region of interest" description="Disordered" evidence="2">
    <location>
        <begin position="14"/>
        <end position="49"/>
    </location>
</feature>
<dbReference type="GO" id="GO:0005634">
    <property type="term" value="C:nucleus"/>
    <property type="evidence" value="ECO:0007669"/>
    <property type="project" value="UniProtKB-SubCell"/>
</dbReference>
<protein>
    <recommendedName>
        <fullName evidence="1">Cap-specific mRNA (nucleoside-2'-O-)-methyltransferase 1</fullName>
        <ecNumber evidence="1">2.1.1.57</ecNumber>
    </recommendedName>
    <alternativeName>
        <fullName evidence="1">Cap1 2'O-ribose methyltransferase 1</fullName>
    </alternativeName>
</protein>
<dbReference type="SUPFAM" id="SSF53335">
    <property type="entry name" value="S-adenosyl-L-methionine-dependent methyltransferases"/>
    <property type="match status" value="1"/>
</dbReference>
<keyword evidence="1" id="KW-0507">mRNA processing</keyword>
<evidence type="ECO:0000313" key="5">
    <source>
        <dbReference type="Proteomes" id="UP000019132"/>
    </source>
</evidence>
<dbReference type="EnsemblProtists" id="PYU1_T014051">
    <property type="protein sequence ID" value="PYU1_T014051"/>
    <property type="gene ID" value="PYU1_G014022"/>
</dbReference>
<evidence type="ECO:0000313" key="4">
    <source>
        <dbReference type="EnsemblProtists" id="PYU1_T014051"/>
    </source>
</evidence>
<dbReference type="InParanoid" id="K3XA02"/>
<dbReference type="GO" id="GO:0016556">
    <property type="term" value="P:mRNA modification"/>
    <property type="evidence" value="ECO:0007669"/>
    <property type="project" value="UniProtKB-UniRule"/>
</dbReference>
<dbReference type="Pfam" id="PF01728">
    <property type="entry name" value="FtsJ"/>
    <property type="match status" value="1"/>
</dbReference>
<comment type="function">
    <text evidence="1">S-adenosyl-L-methionine-dependent methyltransferase that mediates RNA cap1 2'-O-ribose methylation to the 5'-cap structure of RNAs. Methylates the ribose of the first nucleotide of a m(7)GpppG-capped mRNA to produce m(7)GpppNmp (cap1).</text>
</comment>
<dbReference type="GO" id="GO:0005737">
    <property type="term" value="C:cytoplasm"/>
    <property type="evidence" value="ECO:0007669"/>
    <property type="project" value="TreeGrafter"/>
</dbReference>
<keyword evidence="1" id="KW-0506">mRNA capping</keyword>
<dbReference type="GO" id="GO:0003676">
    <property type="term" value="F:nucleic acid binding"/>
    <property type="evidence" value="ECO:0007669"/>
    <property type="project" value="UniProtKB-UniRule"/>
</dbReference>
<dbReference type="InterPro" id="IPR025816">
    <property type="entry name" value="RrmJ-type_MeTrfase"/>
</dbReference>
<dbReference type="HOGENOM" id="CLU_051951_0_0_1"/>
<keyword evidence="5" id="KW-1185">Reference proteome</keyword>
<evidence type="ECO:0000256" key="2">
    <source>
        <dbReference type="SAM" id="MobiDB-lite"/>
    </source>
</evidence>
<evidence type="ECO:0000259" key="3">
    <source>
        <dbReference type="PROSITE" id="PS51613"/>
    </source>
</evidence>
<feature type="compositionally biased region" description="Low complexity" evidence="2">
    <location>
        <begin position="38"/>
        <end position="49"/>
    </location>
</feature>
<dbReference type="Gene3D" id="3.40.50.12760">
    <property type="match status" value="1"/>
</dbReference>
<dbReference type="PANTHER" id="PTHR16121:SF0">
    <property type="entry name" value="CAP-SPECIFIC MRNA (NUCLEOSIDE-2'-O-)-METHYLTRANSFERASE 1"/>
    <property type="match status" value="1"/>
</dbReference>
<dbReference type="STRING" id="431595.K3XA02"/>
<dbReference type="InterPro" id="IPR050851">
    <property type="entry name" value="mRNA_Cap_2O-Ribose_MeTrfase"/>
</dbReference>
<comment type="subcellular location">
    <subcellularLocation>
        <location evidence="1">Nucleus</location>
    </subcellularLocation>
</comment>
<dbReference type="VEuPathDB" id="FungiDB:PYU1_G014022"/>
<keyword evidence="1" id="KW-0808">Transferase</keyword>
<dbReference type="Proteomes" id="UP000019132">
    <property type="component" value="Unassembled WGS sequence"/>
</dbReference>
<dbReference type="PANTHER" id="PTHR16121">
    <property type="entry name" value="CAP-SPECIFIC MRNA (NUCLEOSIDE-2'-O-)-METHYLTRANSFERASE 1-RELATED"/>
    <property type="match status" value="1"/>
</dbReference>
<evidence type="ECO:0000256" key="1">
    <source>
        <dbReference type="RuleBase" id="RU368012"/>
    </source>
</evidence>
<reference evidence="5" key="1">
    <citation type="journal article" date="2010" name="Genome Biol.">
        <title>Genome sequence of the necrotrophic plant pathogen Pythium ultimum reveals original pathogenicity mechanisms and effector repertoire.</title>
        <authorList>
            <person name="Levesque C.A."/>
            <person name="Brouwer H."/>
            <person name="Cano L."/>
            <person name="Hamilton J.P."/>
            <person name="Holt C."/>
            <person name="Huitema E."/>
            <person name="Raffaele S."/>
            <person name="Robideau G.P."/>
            <person name="Thines M."/>
            <person name="Win J."/>
            <person name="Zerillo M.M."/>
            <person name="Beakes G.W."/>
            <person name="Boore J.L."/>
            <person name="Busam D."/>
            <person name="Dumas B."/>
            <person name="Ferriera S."/>
            <person name="Fuerstenberg S.I."/>
            <person name="Gachon C.M."/>
            <person name="Gaulin E."/>
            <person name="Govers F."/>
            <person name="Grenville-Briggs L."/>
            <person name="Horner N."/>
            <person name="Hostetler J."/>
            <person name="Jiang R.H."/>
            <person name="Johnson J."/>
            <person name="Krajaejun T."/>
            <person name="Lin H."/>
            <person name="Meijer H.J."/>
            <person name="Moore B."/>
            <person name="Morris P."/>
            <person name="Phuntmart V."/>
            <person name="Puiu D."/>
            <person name="Shetty J."/>
            <person name="Stajich J.E."/>
            <person name="Tripathy S."/>
            <person name="Wawra S."/>
            <person name="van West P."/>
            <person name="Whitty B.R."/>
            <person name="Coutinho P.M."/>
            <person name="Henrissat B."/>
            <person name="Martin F."/>
            <person name="Thomas P.D."/>
            <person name="Tyler B.M."/>
            <person name="De Vries R.P."/>
            <person name="Kamoun S."/>
            <person name="Yandell M."/>
            <person name="Tisserat N."/>
            <person name="Buell C.R."/>
        </authorList>
    </citation>
    <scope>NUCLEOTIDE SEQUENCE</scope>
    <source>
        <strain evidence="5">DAOM:BR144</strain>
    </source>
</reference>
<keyword evidence="1" id="KW-0489">Methyltransferase</keyword>
<dbReference type="OMA" id="ANMDHIF"/>
<dbReference type="InterPro" id="IPR029063">
    <property type="entry name" value="SAM-dependent_MTases_sf"/>
</dbReference>
<reference evidence="5" key="2">
    <citation type="submission" date="2010-04" db="EMBL/GenBank/DDBJ databases">
        <authorList>
            <person name="Buell R."/>
            <person name="Hamilton J."/>
            <person name="Hostetler J."/>
        </authorList>
    </citation>
    <scope>NUCLEOTIDE SEQUENCE [LARGE SCALE GENOMIC DNA]</scope>
    <source>
        <strain evidence="5">DAOM:BR144</strain>
    </source>
</reference>
<sequence length="376" mass="41659">MAADDDMEALMGFASFGAQRARRRQRQDKRVHHRDGLSHSASASSQHARLAQVIPGTEVPEQLHGRGRLEQGPQGVTLLANETKSSTQSDGNASNGDGLKPLDELLSAWSSASGADKDANALEARLLPPSCYQRLDELQEQKNRFDELDNTVFRRARSAANPYESLGRSRFLNRSAMKLANMDHIFQWTARPADYPDASASPVFTFADVCGGPGGFSEYLLWKHSKLTGGVRVRGYGISLKDEICDWKLPPLDNPNASFEISYGEDGTGNLYSVDNIRHFRKLVRENHAEGVDLVVSDGGFQDARDQPNQEEMMTKLILAEILTMLSILKVHGSFLCKTFEITTPMLLQLVWLLHQCFEKIAIIKPIQAQSATSSL</sequence>
<feature type="compositionally biased region" description="Basic residues" evidence="2">
    <location>
        <begin position="20"/>
        <end position="33"/>
    </location>
</feature>
<dbReference type="eggNOG" id="KOG3673">
    <property type="taxonomic scope" value="Eukaryota"/>
</dbReference>
<name>K3XA02_GLOUD</name>
<organism evidence="4 5">
    <name type="scientific">Globisporangium ultimum (strain ATCC 200006 / CBS 805.95 / DAOM BR144)</name>
    <name type="common">Pythium ultimum</name>
    <dbReference type="NCBI Taxonomy" id="431595"/>
    <lineage>
        <taxon>Eukaryota</taxon>
        <taxon>Sar</taxon>
        <taxon>Stramenopiles</taxon>
        <taxon>Oomycota</taxon>
        <taxon>Peronosporomycetes</taxon>
        <taxon>Pythiales</taxon>
        <taxon>Pythiaceae</taxon>
        <taxon>Globisporangium</taxon>
    </lineage>
</organism>
<feature type="domain" description="RrmJ-type SAM-dependent 2'-O-MTase" evidence="3">
    <location>
        <begin position="170"/>
        <end position="376"/>
    </location>
</feature>
<dbReference type="GO" id="GO:0006370">
    <property type="term" value="P:7-methylguanosine mRNA capping"/>
    <property type="evidence" value="ECO:0007669"/>
    <property type="project" value="UniProtKB-UniRule"/>
</dbReference>
<dbReference type="EC" id="2.1.1.57" evidence="1"/>
<dbReference type="EMBL" id="GL376616">
    <property type="status" value="NOT_ANNOTATED_CDS"/>
    <property type="molecule type" value="Genomic_DNA"/>
</dbReference>